<reference evidence="1" key="1">
    <citation type="submission" date="2022-09" db="EMBL/GenBank/DDBJ databases">
        <title>A Global Phylogenomic Analysis of the Shiitake Genus Lentinula.</title>
        <authorList>
            <consortium name="DOE Joint Genome Institute"/>
            <person name="Sierra-Patev S."/>
            <person name="Min B."/>
            <person name="Naranjo-Ortiz M."/>
            <person name="Looney B."/>
            <person name="Konkel Z."/>
            <person name="Slot J.C."/>
            <person name="Sakamoto Y."/>
            <person name="Steenwyk J.L."/>
            <person name="Rokas A."/>
            <person name="Carro J."/>
            <person name="Camarero S."/>
            <person name="Ferreira P."/>
            <person name="Molpeceres G."/>
            <person name="Ruiz-Duenas F.J."/>
            <person name="Serrano A."/>
            <person name="Henrissat B."/>
            <person name="Drula E."/>
            <person name="Hughes K.W."/>
            <person name="Mata J.L."/>
            <person name="Ishikawa N.K."/>
            <person name="Vargas-Isla R."/>
            <person name="Ushijima S."/>
            <person name="Smith C.A."/>
            <person name="Ahrendt S."/>
            <person name="Andreopoulos W."/>
            <person name="He G."/>
            <person name="Labutti K."/>
            <person name="Lipzen A."/>
            <person name="Ng V."/>
            <person name="Riley R."/>
            <person name="Sandor L."/>
            <person name="Barry K."/>
            <person name="Martinez A.T."/>
            <person name="Xiao Y."/>
            <person name="Gibbons J.G."/>
            <person name="Terashima K."/>
            <person name="Grigoriev I.V."/>
            <person name="Hibbett D.S."/>
        </authorList>
    </citation>
    <scope>NUCLEOTIDE SEQUENCE</scope>
    <source>
        <strain evidence="1">TMI1499</strain>
    </source>
</reference>
<dbReference type="Proteomes" id="UP001163835">
    <property type="component" value="Unassembled WGS sequence"/>
</dbReference>
<comment type="caution">
    <text evidence="1">The sequence shown here is derived from an EMBL/GenBank/DDBJ whole genome shotgun (WGS) entry which is preliminary data.</text>
</comment>
<proteinExistence type="predicted"/>
<gene>
    <name evidence="1" type="ORF">F5876DRAFT_72914</name>
</gene>
<sequence>MFQLLPSELKKSVAVWTNVKYAPHPYVWMTPAHAKLTGLGIESEGLETPLAQLRRG</sequence>
<protein>
    <submittedName>
        <fullName evidence="1">Uncharacterized protein</fullName>
    </submittedName>
</protein>
<accession>A0ACC1UBL1</accession>
<name>A0ACC1UBL1_9AGAR</name>
<keyword evidence="2" id="KW-1185">Reference proteome</keyword>
<dbReference type="EMBL" id="MU794967">
    <property type="protein sequence ID" value="KAJ3814481.1"/>
    <property type="molecule type" value="Genomic_DNA"/>
</dbReference>
<evidence type="ECO:0000313" key="1">
    <source>
        <dbReference type="EMBL" id="KAJ3814481.1"/>
    </source>
</evidence>
<evidence type="ECO:0000313" key="2">
    <source>
        <dbReference type="Proteomes" id="UP001163835"/>
    </source>
</evidence>
<organism evidence="1 2">
    <name type="scientific">Lentinula aff. lateritia</name>
    <dbReference type="NCBI Taxonomy" id="2804960"/>
    <lineage>
        <taxon>Eukaryota</taxon>
        <taxon>Fungi</taxon>
        <taxon>Dikarya</taxon>
        <taxon>Basidiomycota</taxon>
        <taxon>Agaricomycotina</taxon>
        <taxon>Agaricomycetes</taxon>
        <taxon>Agaricomycetidae</taxon>
        <taxon>Agaricales</taxon>
        <taxon>Marasmiineae</taxon>
        <taxon>Omphalotaceae</taxon>
        <taxon>Lentinula</taxon>
    </lineage>
</organism>